<dbReference type="PROSITE" id="PS51257">
    <property type="entry name" value="PROKAR_LIPOPROTEIN"/>
    <property type="match status" value="1"/>
</dbReference>
<gene>
    <name evidence="2" type="ORF">RF55_26375</name>
</gene>
<reference evidence="2 3" key="1">
    <citation type="submission" date="2015-04" db="EMBL/GenBank/DDBJ databases">
        <title>Lasius niger genome sequencing.</title>
        <authorList>
            <person name="Konorov E.A."/>
            <person name="Nikitin M.A."/>
            <person name="Kirill M.V."/>
            <person name="Chang P."/>
        </authorList>
    </citation>
    <scope>NUCLEOTIDE SEQUENCE [LARGE SCALE GENOMIC DNA]</scope>
    <source>
        <tissue evidence="2">Whole</tissue>
    </source>
</reference>
<evidence type="ECO:0000256" key="1">
    <source>
        <dbReference type="SAM" id="MobiDB-lite"/>
    </source>
</evidence>
<evidence type="ECO:0000313" key="3">
    <source>
        <dbReference type="Proteomes" id="UP000036403"/>
    </source>
</evidence>
<accession>A0A0J7MLA2</accession>
<dbReference type="OrthoDB" id="6467367at2759"/>
<dbReference type="AlphaFoldDB" id="A0A0J7MLA2"/>
<comment type="caution">
    <text evidence="2">The sequence shown here is derived from an EMBL/GenBank/DDBJ whole genome shotgun (WGS) entry which is preliminary data.</text>
</comment>
<dbReference type="EMBL" id="LBMM01035631">
    <property type="protein sequence ID" value="KMQ81420.1"/>
    <property type="molecule type" value="Genomic_DNA"/>
</dbReference>
<dbReference type="Proteomes" id="UP000036403">
    <property type="component" value="Unassembled WGS sequence"/>
</dbReference>
<dbReference type="PaxDb" id="67767-A0A0J7MLA2"/>
<sequence length="73" mass="8005">MCCPSFKSTAVRRVTTPFTAFSSISCVMADTFWRMASFSAASDAGWSRYTFDFRNPHSQKSQGVRSGDLGGHA</sequence>
<organism evidence="2 3">
    <name type="scientific">Lasius niger</name>
    <name type="common">Black garden ant</name>
    <dbReference type="NCBI Taxonomy" id="67767"/>
    <lineage>
        <taxon>Eukaryota</taxon>
        <taxon>Metazoa</taxon>
        <taxon>Ecdysozoa</taxon>
        <taxon>Arthropoda</taxon>
        <taxon>Hexapoda</taxon>
        <taxon>Insecta</taxon>
        <taxon>Pterygota</taxon>
        <taxon>Neoptera</taxon>
        <taxon>Endopterygota</taxon>
        <taxon>Hymenoptera</taxon>
        <taxon>Apocrita</taxon>
        <taxon>Aculeata</taxon>
        <taxon>Formicoidea</taxon>
        <taxon>Formicidae</taxon>
        <taxon>Formicinae</taxon>
        <taxon>Lasius</taxon>
        <taxon>Lasius</taxon>
    </lineage>
</organism>
<feature type="region of interest" description="Disordered" evidence="1">
    <location>
        <begin position="53"/>
        <end position="73"/>
    </location>
</feature>
<protein>
    <submittedName>
        <fullName evidence="2">Uncharacterized protein</fullName>
    </submittedName>
</protein>
<evidence type="ECO:0000313" key="2">
    <source>
        <dbReference type="EMBL" id="KMQ81420.1"/>
    </source>
</evidence>
<keyword evidence="3" id="KW-1185">Reference proteome</keyword>
<proteinExistence type="predicted"/>
<name>A0A0J7MLA2_LASNI</name>